<dbReference type="EMBL" id="CP046147">
    <property type="protein sequence ID" value="WFG39122.1"/>
    <property type="molecule type" value="Genomic_DNA"/>
</dbReference>
<gene>
    <name evidence="2" type="ORF">GKO46_03620</name>
    <name evidence="3" type="ORF">GKO48_05640</name>
</gene>
<keyword evidence="1" id="KW-0472">Membrane</keyword>
<evidence type="ECO:0000256" key="1">
    <source>
        <dbReference type="SAM" id="Phobius"/>
    </source>
</evidence>
<dbReference type="Proteomes" id="UP001219901">
    <property type="component" value="Chromosome"/>
</dbReference>
<evidence type="ECO:0000313" key="4">
    <source>
        <dbReference type="Proteomes" id="UP001219901"/>
    </source>
</evidence>
<protein>
    <recommendedName>
        <fullName evidence="6">Flagellin</fullName>
    </recommendedName>
</protein>
<proteinExistence type="predicted"/>
<organism evidence="3 4">
    <name type="scientific">Candidatus Lucifugimonas marina</name>
    <dbReference type="NCBI Taxonomy" id="3038979"/>
    <lineage>
        <taxon>Bacteria</taxon>
        <taxon>Bacillati</taxon>
        <taxon>Chloroflexota</taxon>
        <taxon>Dehalococcoidia</taxon>
        <taxon>SAR202 cluster</taxon>
        <taxon>Candidatus Lucifugimonadales</taxon>
        <taxon>Candidatus Lucifugimonadaceae</taxon>
        <taxon>Candidatus Lucifugimonas</taxon>
    </lineage>
</organism>
<reference evidence="4 5" key="1">
    <citation type="submission" date="2019-11" db="EMBL/GenBank/DDBJ databases">
        <authorList>
            <person name="Cho J.-C."/>
        </authorList>
    </citation>
    <scope>NUCLEOTIDE SEQUENCE [LARGE SCALE GENOMIC DNA]</scope>
    <source>
        <strain evidence="3 4">JH1073</strain>
        <strain evidence="2 5">JH702</strain>
    </source>
</reference>
<evidence type="ECO:0000313" key="5">
    <source>
        <dbReference type="Proteomes" id="UP001321249"/>
    </source>
</evidence>
<keyword evidence="1" id="KW-1133">Transmembrane helix</keyword>
<dbReference type="Proteomes" id="UP001321249">
    <property type="component" value="Unassembled WGS sequence"/>
</dbReference>
<keyword evidence="1" id="KW-0812">Transmembrane</keyword>
<keyword evidence="4" id="KW-1185">Reference proteome</keyword>
<reference evidence="3" key="2">
    <citation type="journal article" date="2023" name="Nat. Commun.">
        <title>Cultivation of marine bacteria of the SAR202 clade.</title>
        <authorList>
            <person name="Lim Y."/>
            <person name="Seo J.H."/>
            <person name="Giovannoni S.J."/>
            <person name="Kang I."/>
            <person name="Cho J.C."/>
        </authorList>
    </citation>
    <scope>NUCLEOTIDE SEQUENCE</scope>
    <source>
        <strain evidence="3">JH1073</strain>
    </source>
</reference>
<reference evidence="4" key="3">
    <citation type="submission" date="2023-06" db="EMBL/GenBank/DDBJ databases">
        <title>Pangenomics reveal diversification of enzyme families and niche specialization in globally abundant SAR202 bacteria.</title>
        <authorList>
            <person name="Saw J.H.W."/>
        </authorList>
    </citation>
    <scope>NUCLEOTIDE SEQUENCE [LARGE SCALE GENOMIC DNA]</scope>
    <source>
        <strain evidence="4">JH1073</strain>
    </source>
</reference>
<sequence>MHLRFYSNRPDRQKGSVAIEVAIIAIAGFIVAILGSVAMLSTSFIITGSGEETIEGGVTGSAAQLVLRTGVVAESGEVDVDGNDVILLSGVDELAVAKLKMVLEVSTDVSVDLTPPNTTDDTLVDPDASGLSPRAFITLSWNEFTTNGAEWSVLFLGDSDGDYHLEQGERAEITIWLHEYDGTNVLYDLGTDSSDGFVDTAIELLQQRDEFAIEINVGGSTPLTIQRTLPLELGTSDLLD</sequence>
<dbReference type="AlphaFoldDB" id="A0AAJ5ZHZ3"/>
<name>A0AAJ5ZHZ3_9CHLR</name>
<dbReference type="EMBL" id="WMBE01000001">
    <property type="protein sequence ID" value="MDG0866158.1"/>
    <property type="molecule type" value="Genomic_DNA"/>
</dbReference>
<evidence type="ECO:0008006" key="6">
    <source>
        <dbReference type="Google" id="ProtNLM"/>
    </source>
</evidence>
<evidence type="ECO:0000313" key="3">
    <source>
        <dbReference type="EMBL" id="WFG39122.1"/>
    </source>
</evidence>
<evidence type="ECO:0000313" key="2">
    <source>
        <dbReference type="EMBL" id="MDG0866158.1"/>
    </source>
</evidence>
<feature type="transmembrane region" description="Helical" evidence="1">
    <location>
        <begin position="21"/>
        <end position="46"/>
    </location>
</feature>
<accession>A0AAJ5ZHZ3</accession>
<dbReference type="RefSeq" id="WP_342822491.1">
    <property type="nucleotide sequence ID" value="NZ_CP046147.1"/>
</dbReference>